<sequence length="73" mass="8927">MAYHTYEFLRKRRNEPKWRDAYLAARNKRIILFLVMGNLLFWGAIAWRYIENNDIDIMSYIEKMKQAITNVLE</sequence>
<evidence type="ECO:0000313" key="2">
    <source>
        <dbReference type="EMBL" id="OTP06712.1"/>
    </source>
</evidence>
<organism evidence="2">
    <name type="scientific">Candidatus Enterococcus clewellii</name>
    <dbReference type="NCBI Taxonomy" id="1834193"/>
    <lineage>
        <taxon>Bacteria</taxon>
        <taxon>Bacillati</taxon>
        <taxon>Bacillota</taxon>
        <taxon>Bacilli</taxon>
        <taxon>Lactobacillales</taxon>
        <taxon>Enterococcaceae</taxon>
        <taxon>Enterococcus</taxon>
    </lineage>
</organism>
<dbReference type="OrthoDB" id="2186609at2"/>
<dbReference type="EMBL" id="CP147247">
    <property type="protein sequence ID" value="WYJ91647.1"/>
    <property type="molecule type" value="Genomic_DNA"/>
</dbReference>
<reference evidence="3" key="2">
    <citation type="submission" date="2017-05" db="EMBL/GenBank/DDBJ databases">
        <authorList>
            <consortium name="The Broad Institute Genomics Platform"/>
            <consortium name="The Broad Institute Genomic Center for Infectious Diseases"/>
            <person name="Earl A."/>
            <person name="Manson A."/>
            <person name="Schwartman J."/>
            <person name="Gilmore M."/>
            <person name="Abouelleil A."/>
            <person name="Cao P."/>
            <person name="Chapman S."/>
            <person name="Cusick C."/>
            <person name="Shea T."/>
            <person name="Young S."/>
            <person name="Neafsey D."/>
            <person name="Nusbaum C."/>
            <person name="Birren B."/>
        </authorList>
    </citation>
    <scope>NUCLEOTIDE SEQUENCE</scope>
    <source>
        <strain evidence="3">9E7_DIV0242</strain>
    </source>
</reference>
<keyword evidence="1" id="KW-0812">Transmembrane</keyword>
<evidence type="ECO:0000256" key="1">
    <source>
        <dbReference type="SAM" id="Phobius"/>
    </source>
</evidence>
<evidence type="ECO:0000313" key="3">
    <source>
        <dbReference type="EMBL" id="WYJ91647.1"/>
    </source>
</evidence>
<gene>
    <name evidence="3" type="ORF">A5888_003415</name>
    <name evidence="2" type="ORF">A5888_004213</name>
</gene>
<protein>
    <submittedName>
        <fullName evidence="2">Uncharacterized protein</fullName>
    </submittedName>
</protein>
<dbReference type="RefSeq" id="WP_086351171.1">
    <property type="nucleotide sequence ID" value="NZ_CP147247.1"/>
</dbReference>
<dbReference type="Proteomes" id="UP000195141">
    <property type="component" value="Chromosome"/>
</dbReference>
<reference evidence="3" key="3">
    <citation type="submission" date="2024-03" db="EMBL/GenBank/DDBJ databases">
        <title>The Genome Sequence of Enterococcus sp. DIV0242b.</title>
        <authorList>
            <consortium name="The Broad Institute Genomics Platform"/>
            <consortium name="The Broad Institute Microbial Omics Core"/>
            <consortium name="The Broad Institute Genomic Center for Infectious Diseases"/>
            <person name="Earl A."/>
            <person name="Manson A."/>
            <person name="Gilmore M."/>
            <person name="Schwartman J."/>
            <person name="Shea T."/>
            <person name="Abouelleil A."/>
            <person name="Cao P."/>
            <person name="Chapman S."/>
            <person name="Cusick C."/>
            <person name="Young S."/>
            <person name="Neafsey D."/>
            <person name="Nusbaum C."/>
            <person name="Birren B."/>
        </authorList>
    </citation>
    <scope>NUCLEOTIDE SEQUENCE</scope>
    <source>
        <strain evidence="3">9E7_DIV0242</strain>
    </source>
</reference>
<feature type="transmembrane region" description="Helical" evidence="1">
    <location>
        <begin position="30"/>
        <end position="50"/>
    </location>
</feature>
<accession>A0A2C9XQT2</accession>
<proteinExistence type="predicted"/>
<keyword evidence="1" id="KW-1133">Transmembrane helix</keyword>
<dbReference type="AlphaFoldDB" id="A0A2C9XQT2"/>
<evidence type="ECO:0000313" key="4">
    <source>
        <dbReference type="Proteomes" id="UP000195141"/>
    </source>
</evidence>
<reference evidence="2" key="1">
    <citation type="submission" date="2017-05" db="EMBL/GenBank/DDBJ databases">
        <title>The Genome Sequence of Enterococcus sp. 9E7_DIV0242.</title>
        <authorList>
            <consortium name="The Broad Institute Genomics Platform"/>
            <consortium name="The Broad Institute Genomic Center for Infectious Diseases"/>
            <person name="Earl A."/>
            <person name="Manson A."/>
            <person name="Schwartman J."/>
            <person name="Gilmore M."/>
            <person name="Abouelleil A."/>
            <person name="Cao P."/>
            <person name="Chapman S."/>
            <person name="Cusick C."/>
            <person name="Shea T."/>
            <person name="Young S."/>
            <person name="Neafsey D."/>
            <person name="Nusbaum C."/>
            <person name="Birren B."/>
        </authorList>
    </citation>
    <scope>NUCLEOTIDE SEQUENCE [LARGE SCALE GENOMIC DNA]</scope>
    <source>
        <strain evidence="2">9E7_DIV0242</strain>
    </source>
</reference>
<keyword evidence="1" id="KW-0472">Membrane</keyword>
<name>A0A2C9XQT2_9ENTE</name>
<dbReference type="EMBL" id="NGMM01000025">
    <property type="protein sequence ID" value="OTP06712.1"/>
    <property type="molecule type" value="Genomic_DNA"/>
</dbReference>
<keyword evidence="4" id="KW-1185">Reference proteome</keyword>